<organism evidence="1 2">
    <name type="scientific">Sander lucioperca</name>
    <name type="common">Pike-perch</name>
    <name type="synonym">Perca lucioperca</name>
    <dbReference type="NCBI Taxonomy" id="283035"/>
    <lineage>
        <taxon>Eukaryota</taxon>
        <taxon>Metazoa</taxon>
        <taxon>Chordata</taxon>
        <taxon>Craniata</taxon>
        <taxon>Vertebrata</taxon>
        <taxon>Euteleostomi</taxon>
        <taxon>Actinopterygii</taxon>
        <taxon>Neopterygii</taxon>
        <taxon>Teleostei</taxon>
        <taxon>Neoteleostei</taxon>
        <taxon>Acanthomorphata</taxon>
        <taxon>Eupercaria</taxon>
        <taxon>Perciformes</taxon>
        <taxon>Percoidei</taxon>
        <taxon>Percidae</taxon>
        <taxon>Luciopercinae</taxon>
        <taxon>Sander</taxon>
    </lineage>
</organism>
<evidence type="ECO:0000313" key="1">
    <source>
        <dbReference type="Ensembl" id="ENSSLUP00000039071.1"/>
    </source>
</evidence>
<sequence length="75" mass="8636">MGQYSVVQPGRLHLRPWFIFNILEKLPNFLLCNSHSATFRTPAGLRPVVCVYILGRDKGTDQSQLTYSHRVDVNY</sequence>
<dbReference type="Ensembl" id="ENSSLUT00000040332.1">
    <property type="protein sequence ID" value="ENSSLUP00000039071.1"/>
    <property type="gene ID" value="ENSSLUG00000017472.1"/>
</dbReference>
<reference evidence="1" key="1">
    <citation type="submission" date="2025-08" db="UniProtKB">
        <authorList>
            <consortium name="Ensembl"/>
        </authorList>
    </citation>
    <scope>IDENTIFICATION</scope>
</reference>
<accession>A0A8C9ZH36</accession>
<evidence type="ECO:0000313" key="2">
    <source>
        <dbReference type="Proteomes" id="UP000694568"/>
    </source>
</evidence>
<dbReference type="Proteomes" id="UP000694568">
    <property type="component" value="Unplaced"/>
</dbReference>
<protein>
    <submittedName>
        <fullName evidence="1">Uncharacterized protein</fullName>
    </submittedName>
</protein>
<name>A0A8C9ZH36_SANLU</name>
<reference evidence="1" key="2">
    <citation type="submission" date="2025-09" db="UniProtKB">
        <authorList>
            <consortium name="Ensembl"/>
        </authorList>
    </citation>
    <scope>IDENTIFICATION</scope>
</reference>
<dbReference type="AlphaFoldDB" id="A0A8C9ZH36"/>
<proteinExistence type="predicted"/>
<keyword evidence="2" id="KW-1185">Reference proteome</keyword>